<keyword evidence="1" id="KW-0862">Zinc</keyword>
<dbReference type="EMBL" id="EQ973775">
    <property type="protein sequence ID" value="EEF50249.1"/>
    <property type="molecule type" value="Genomic_DNA"/>
</dbReference>
<dbReference type="InterPro" id="IPR013083">
    <property type="entry name" value="Znf_RING/FYVE/PHD"/>
</dbReference>
<dbReference type="STRING" id="3988.B9RCZ1"/>
<dbReference type="PANTHER" id="PTHR13198:SF4">
    <property type="entry name" value="E3 UBIQUITIN-PROTEIN LIGASE RNF25"/>
    <property type="match status" value="1"/>
</dbReference>
<dbReference type="SMART" id="SM00184">
    <property type="entry name" value="RING"/>
    <property type="match status" value="1"/>
</dbReference>
<dbReference type="GO" id="GO:0072344">
    <property type="term" value="P:rescue of stalled ribosome"/>
    <property type="evidence" value="ECO:0000318"/>
    <property type="project" value="GO_Central"/>
</dbReference>
<dbReference type="AlphaFoldDB" id="B9RCZ1"/>
<dbReference type="FunFam" id="3.10.110.10:FF:000100">
    <property type="entry name" value="RWD domain-containing protein"/>
    <property type="match status" value="1"/>
</dbReference>
<dbReference type="PROSITE" id="PS50908">
    <property type="entry name" value="RWD"/>
    <property type="match status" value="1"/>
</dbReference>
<dbReference type="FunFam" id="3.30.40.10:FF:000914">
    <property type="entry name" value="RWD domain-containing protein"/>
    <property type="match status" value="1"/>
</dbReference>
<dbReference type="SMART" id="SM00591">
    <property type="entry name" value="RWD"/>
    <property type="match status" value="1"/>
</dbReference>
<evidence type="ECO:0000256" key="2">
    <source>
        <dbReference type="SAM" id="MobiDB-lite"/>
    </source>
</evidence>
<dbReference type="InterPro" id="IPR001841">
    <property type="entry name" value="Znf_RING"/>
</dbReference>
<dbReference type="PANTHER" id="PTHR13198">
    <property type="entry name" value="RING FINGER PROTEIN 25"/>
    <property type="match status" value="1"/>
</dbReference>
<dbReference type="OMA" id="YQHHNRR"/>
<sequence length="355" mass="40383">MAEEEEEEEVLIEVEAVQAMYGDDCVVIDSFPPHLHVHIKPRTADVSSQQFVEAIIGIRAGPKYPNEPPCINLIESKGLDDQRQKQLISSIQDKACELSSCLMLVALCEEAVEKLSIMNHPDGNCPLCLYPLVPEDEPDETLPFMKLMSCFHCFHSECIMRWWNWLQKEKDSNASSSSITTVHFVEGRVNQNAIHELMGESLGNCPVCRKVFHTKDFEHVLSLVGVHCFELSSDRKEVNKELLQSDSESIRRQKFEALLKLQQENNGLIEPKKSLVVLPGMYLPQPVTVPAQMVNKETTVETQRDSRVSMETKTGDSSNKPSPRERRNLGRRMQVTQNARKQVRQWVRKEDGPSN</sequence>
<dbReference type="SUPFAM" id="SSF54495">
    <property type="entry name" value="UBC-like"/>
    <property type="match status" value="1"/>
</dbReference>
<dbReference type="GO" id="GO:0005634">
    <property type="term" value="C:nucleus"/>
    <property type="evidence" value="ECO:0000318"/>
    <property type="project" value="GO_Central"/>
</dbReference>
<dbReference type="OrthoDB" id="432311at2759"/>
<keyword evidence="1" id="KW-0863">Zinc-finger</keyword>
<dbReference type="GO" id="GO:0006511">
    <property type="term" value="P:ubiquitin-dependent protein catabolic process"/>
    <property type="evidence" value="ECO:0000318"/>
    <property type="project" value="GO_Central"/>
</dbReference>
<dbReference type="Proteomes" id="UP000008311">
    <property type="component" value="Unassembled WGS sequence"/>
</dbReference>
<evidence type="ECO:0000259" key="3">
    <source>
        <dbReference type="PROSITE" id="PS50089"/>
    </source>
</evidence>
<organism evidence="5 6">
    <name type="scientific">Ricinus communis</name>
    <name type="common">Castor bean</name>
    <dbReference type="NCBI Taxonomy" id="3988"/>
    <lineage>
        <taxon>Eukaryota</taxon>
        <taxon>Viridiplantae</taxon>
        <taxon>Streptophyta</taxon>
        <taxon>Embryophyta</taxon>
        <taxon>Tracheophyta</taxon>
        <taxon>Spermatophyta</taxon>
        <taxon>Magnoliopsida</taxon>
        <taxon>eudicotyledons</taxon>
        <taxon>Gunneridae</taxon>
        <taxon>Pentapetalae</taxon>
        <taxon>rosids</taxon>
        <taxon>fabids</taxon>
        <taxon>Malpighiales</taxon>
        <taxon>Euphorbiaceae</taxon>
        <taxon>Acalyphoideae</taxon>
        <taxon>Acalypheae</taxon>
        <taxon>Ricinus</taxon>
    </lineage>
</organism>
<gene>
    <name evidence="5" type="ORF">RCOM_1607720</name>
</gene>
<dbReference type="FunCoup" id="B9RCZ1">
    <property type="interactions" value="1951"/>
</dbReference>
<dbReference type="Gene3D" id="3.10.110.10">
    <property type="entry name" value="Ubiquitin Conjugating Enzyme"/>
    <property type="match status" value="1"/>
</dbReference>
<dbReference type="CDD" id="cd23818">
    <property type="entry name" value="RWD_RNF25"/>
    <property type="match status" value="1"/>
</dbReference>
<evidence type="ECO:0000313" key="5">
    <source>
        <dbReference type="EMBL" id="EEF50249.1"/>
    </source>
</evidence>
<dbReference type="GO" id="GO:0008270">
    <property type="term" value="F:zinc ion binding"/>
    <property type="evidence" value="ECO:0007669"/>
    <property type="project" value="UniProtKB-KW"/>
</dbReference>
<dbReference type="InterPro" id="IPR039133">
    <property type="entry name" value="RNF25"/>
</dbReference>
<keyword evidence="6" id="KW-1185">Reference proteome</keyword>
<proteinExistence type="predicted"/>
<evidence type="ECO:0000256" key="1">
    <source>
        <dbReference type="PROSITE-ProRule" id="PRU00175"/>
    </source>
</evidence>
<dbReference type="Pfam" id="PF05773">
    <property type="entry name" value="RWD"/>
    <property type="match status" value="1"/>
</dbReference>
<dbReference type="InParanoid" id="B9RCZ1"/>
<accession>B9RCZ1</accession>
<name>B9RCZ1_RICCO</name>
<dbReference type="SUPFAM" id="SSF57850">
    <property type="entry name" value="RING/U-box"/>
    <property type="match status" value="1"/>
</dbReference>
<keyword evidence="1" id="KW-0479">Metal-binding</keyword>
<dbReference type="Gene3D" id="3.30.40.10">
    <property type="entry name" value="Zinc/RING finger domain, C3HC4 (zinc finger)"/>
    <property type="match status" value="1"/>
</dbReference>
<dbReference type="PROSITE" id="PS50089">
    <property type="entry name" value="ZF_RING_2"/>
    <property type="match status" value="1"/>
</dbReference>
<dbReference type="KEGG" id="rcu:8277435"/>
<feature type="domain" description="RING-type" evidence="3">
    <location>
        <begin position="125"/>
        <end position="209"/>
    </location>
</feature>
<evidence type="ECO:0000259" key="4">
    <source>
        <dbReference type="PROSITE" id="PS50908"/>
    </source>
</evidence>
<dbReference type="InterPro" id="IPR016135">
    <property type="entry name" value="UBQ-conjugating_enzyme/RWD"/>
</dbReference>
<evidence type="ECO:0000313" key="6">
    <source>
        <dbReference type="Proteomes" id="UP000008311"/>
    </source>
</evidence>
<reference evidence="6" key="1">
    <citation type="journal article" date="2010" name="Nat. Biotechnol.">
        <title>Draft genome sequence of the oilseed species Ricinus communis.</title>
        <authorList>
            <person name="Chan A.P."/>
            <person name="Crabtree J."/>
            <person name="Zhao Q."/>
            <person name="Lorenzi H."/>
            <person name="Orvis J."/>
            <person name="Puiu D."/>
            <person name="Melake-Berhan A."/>
            <person name="Jones K.M."/>
            <person name="Redman J."/>
            <person name="Chen G."/>
            <person name="Cahoon E.B."/>
            <person name="Gedil M."/>
            <person name="Stanke M."/>
            <person name="Haas B.J."/>
            <person name="Wortman J.R."/>
            <person name="Fraser-Liggett C.M."/>
            <person name="Ravel J."/>
            <person name="Rabinowicz P.D."/>
        </authorList>
    </citation>
    <scope>NUCLEOTIDE SEQUENCE [LARGE SCALE GENOMIC DNA]</scope>
    <source>
        <strain evidence="6">cv. Hale</strain>
    </source>
</reference>
<feature type="compositionally biased region" description="Basic and acidic residues" evidence="2">
    <location>
        <begin position="298"/>
        <end position="314"/>
    </location>
</feature>
<protein>
    <submittedName>
        <fullName evidence="5">RING finger protein, putative</fullName>
    </submittedName>
</protein>
<feature type="domain" description="RWD" evidence="4">
    <location>
        <begin position="12"/>
        <end position="118"/>
    </location>
</feature>
<dbReference type="eggNOG" id="KOG4445">
    <property type="taxonomic scope" value="Eukaryota"/>
</dbReference>
<feature type="region of interest" description="Disordered" evidence="2">
    <location>
        <begin position="293"/>
        <end position="355"/>
    </location>
</feature>
<dbReference type="GO" id="GO:0061630">
    <property type="term" value="F:ubiquitin protein ligase activity"/>
    <property type="evidence" value="ECO:0000318"/>
    <property type="project" value="GO_Central"/>
</dbReference>
<dbReference type="InterPro" id="IPR006575">
    <property type="entry name" value="RWD_dom"/>
</dbReference>